<dbReference type="EnsemblPlants" id="OPUNC03G30280.1">
    <property type="protein sequence ID" value="OPUNC03G30280.1"/>
    <property type="gene ID" value="OPUNC03G30280"/>
</dbReference>
<proteinExistence type="predicted"/>
<dbReference type="AlphaFoldDB" id="A0A0E0KIN4"/>
<accession>A0A0E0KIN4</accession>
<dbReference type="STRING" id="4537.A0A0E0KIN4"/>
<evidence type="ECO:0000256" key="1">
    <source>
        <dbReference type="SAM" id="MobiDB-lite"/>
    </source>
</evidence>
<sequence>MCHLSPPPPPRPRNMAEETGNDNQVVQGNEIVPSNEEAQAEEVQGDELVPAEDLTQATPEAPSTALVKALGLACRSAMQVGHLWLGGVPISRRLTRGSRLAGMAGRREPTEMAQVLEGIDATSFFDFSEKMTVRCNG</sequence>
<feature type="compositionally biased region" description="Pro residues" evidence="1">
    <location>
        <begin position="1"/>
        <end position="12"/>
    </location>
</feature>
<reference evidence="2" key="2">
    <citation type="submission" date="2018-05" db="EMBL/GenBank/DDBJ databases">
        <title>OpunRS2 (Oryza punctata Reference Sequence Version 2).</title>
        <authorList>
            <person name="Zhang J."/>
            <person name="Kudrna D."/>
            <person name="Lee S."/>
            <person name="Talag J."/>
            <person name="Welchert J."/>
            <person name="Wing R.A."/>
        </authorList>
    </citation>
    <scope>NUCLEOTIDE SEQUENCE [LARGE SCALE GENOMIC DNA]</scope>
</reference>
<reference evidence="2" key="1">
    <citation type="submission" date="2015-04" db="UniProtKB">
        <authorList>
            <consortium name="EnsemblPlants"/>
        </authorList>
    </citation>
    <scope>IDENTIFICATION</scope>
</reference>
<dbReference type="Proteomes" id="UP000026962">
    <property type="component" value="Chromosome 3"/>
</dbReference>
<evidence type="ECO:0000313" key="3">
    <source>
        <dbReference type="Proteomes" id="UP000026962"/>
    </source>
</evidence>
<dbReference type="HOGENOM" id="CLU_1868446_0_0_1"/>
<feature type="region of interest" description="Disordered" evidence="1">
    <location>
        <begin position="1"/>
        <end position="30"/>
    </location>
</feature>
<organism evidence="2">
    <name type="scientific">Oryza punctata</name>
    <name type="common">Red rice</name>
    <dbReference type="NCBI Taxonomy" id="4537"/>
    <lineage>
        <taxon>Eukaryota</taxon>
        <taxon>Viridiplantae</taxon>
        <taxon>Streptophyta</taxon>
        <taxon>Embryophyta</taxon>
        <taxon>Tracheophyta</taxon>
        <taxon>Spermatophyta</taxon>
        <taxon>Magnoliopsida</taxon>
        <taxon>Liliopsida</taxon>
        <taxon>Poales</taxon>
        <taxon>Poaceae</taxon>
        <taxon>BOP clade</taxon>
        <taxon>Oryzoideae</taxon>
        <taxon>Oryzeae</taxon>
        <taxon>Oryzinae</taxon>
        <taxon>Oryza</taxon>
    </lineage>
</organism>
<evidence type="ECO:0000313" key="2">
    <source>
        <dbReference type="EnsemblPlants" id="OPUNC03G30280.1"/>
    </source>
</evidence>
<protein>
    <submittedName>
        <fullName evidence="2">Uncharacterized protein</fullName>
    </submittedName>
</protein>
<keyword evidence="3" id="KW-1185">Reference proteome</keyword>
<dbReference type="Gramene" id="OPUNC03G30280.1">
    <property type="protein sequence ID" value="OPUNC03G30280.1"/>
    <property type="gene ID" value="OPUNC03G30280"/>
</dbReference>
<name>A0A0E0KIN4_ORYPU</name>